<keyword evidence="4" id="KW-0418">Kinase</keyword>
<keyword evidence="3" id="KW-0547">Nucleotide-binding</keyword>
<feature type="compositionally biased region" description="Basic and acidic residues" evidence="7">
    <location>
        <begin position="80"/>
        <end position="91"/>
    </location>
</feature>
<evidence type="ECO:0000313" key="9">
    <source>
        <dbReference type="EMBL" id="RKM95848.1"/>
    </source>
</evidence>
<dbReference type="InterPro" id="IPR011611">
    <property type="entry name" value="PfkB_dom"/>
</dbReference>
<evidence type="ECO:0000313" key="10">
    <source>
        <dbReference type="Proteomes" id="UP000028058"/>
    </source>
</evidence>
<dbReference type="GO" id="GO:0008443">
    <property type="term" value="F:phosphofructokinase activity"/>
    <property type="evidence" value="ECO:0007669"/>
    <property type="project" value="TreeGrafter"/>
</dbReference>
<dbReference type="EMBL" id="JNAD02000005">
    <property type="protein sequence ID" value="RKM95848.1"/>
    <property type="molecule type" value="Genomic_DNA"/>
</dbReference>
<keyword evidence="5" id="KW-0067">ATP-binding</keyword>
<evidence type="ECO:0000256" key="7">
    <source>
        <dbReference type="SAM" id="MobiDB-lite"/>
    </source>
</evidence>
<dbReference type="InterPro" id="IPR017583">
    <property type="entry name" value="Tagatose/fructose_Pkinase"/>
</dbReference>
<dbReference type="Pfam" id="PF00294">
    <property type="entry name" value="PfkB"/>
    <property type="match status" value="1"/>
</dbReference>
<accession>A0A3R7FEH4</accession>
<dbReference type="AlphaFoldDB" id="A0A3R7FEH4"/>
<gene>
    <name evidence="9" type="ORF">SFRA_012460</name>
</gene>
<dbReference type="PIRSF" id="PIRSF000535">
    <property type="entry name" value="1PFK/6PFK/LacC"/>
    <property type="match status" value="1"/>
</dbReference>
<evidence type="ECO:0000256" key="6">
    <source>
        <dbReference type="PIRNR" id="PIRNR000535"/>
    </source>
</evidence>
<comment type="caution">
    <text evidence="9">The sequence shown here is derived from an EMBL/GenBank/DDBJ whole genome shotgun (WGS) entry which is preliminary data.</text>
</comment>
<organism evidence="9 10">
    <name type="scientific">Streptomyces xinghaiensis</name>
    <dbReference type="NCBI Taxonomy" id="1038928"/>
    <lineage>
        <taxon>Bacteria</taxon>
        <taxon>Bacillati</taxon>
        <taxon>Actinomycetota</taxon>
        <taxon>Actinomycetes</taxon>
        <taxon>Kitasatosporales</taxon>
        <taxon>Streptomycetaceae</taxon>
        <taxon>Streptomyces</taxon>
    </lineage>
</organism>
<sequence length="354" mass="36229">MIITVTLNAALDITYRVPRFTPRTAHRVTETIERPGGTGVTVARLLAALGHRTVVTGFAGGPTGEVLRRLLAEEYGTERYGTERYGEKDGEGDGEGDGDADGGGRRPDRPDNPGAPGAPGAGRVEEALTPVSGSTRRTIGVVDTATGEVTRLKEAGPVVTRAEWDSFHAAFTGLLPGADAVALCGSLPPGLPVGSYATLVRAAQAAGVPVLLDTHGEPLRRGIAARPDLVATTAAELTALTGFAEPVRAAHEARRRGARAVAASLGGDGVLVATADGSRRAAPPRPPGGDPTRACEAAVAGLLSALAEGLPWPERLSRAVALSAAAATAPGPGEFDHAAYTRLLPDIETTEHPL</sequence>
<comment type="similarity">
    <text evidence="1">Belongs to the carbohydrate kinase PfkB family.</text>
</comment>
<keyword evidence="10" id="KW-1185">Reference proteome</keyword>
<reference evidence="9 10" key="1">
    <citation type="journal article" date="2014" name="Genome Announc.">
        <title>Draft Genome Sequence of Streptomyces fradiae ATCC 19609, a Strain Highly Sensitive to Antibiotics.</title>
        <authorList>
            <person name="Bekker O.B."/>
            <person name="Klimina K.M."/>
            <person name="Vatlin A.A."/>
            <person name="Zakharevich N.V."/>
            <person name="Kasianov A.S."/>
            <person name="Danilenko V.N."/>
        </authorList>
    </citation>
    <scope>NUCLEOTIDE SEQUENCE [LARGE SCALE GENOMIC DNA]</scope>
    <source>
        <strain evidence="9 10">ATCC 19609</strain>
    </source>
</reference>
<name>A0A3R7FEH4_9ACTN</name>
<dbReference type="InterPro" id="IPR029056">
    <property type="entry name" value="Ribokinase-like"/>
</dbReference>
<feature type="region of interest" description="Disordered" evidence="7">
    <location>
        <begin position="80"/>
        <end position="135"/>
    </location>
</feature>
<dbReference type="GO" id="GO:0005524">
    <property type="term" value="F:ATP binding"/>
    <property type="evidence" value="ECO:0007669"/>
    <property type="project" value="UniProtKB-KW"/>
</dbReference>
<dbReference type="PANTHER" id="PTHR46566">
    <property type="entry name" value="1-PHOSPHOFRUCTOKINASE-RELATED"/>
    <property type="match status" value="1"/>
</dbReference>
<evidence type="ECO:0000256" key="4">
    <source>
        <dbReference type="ARBA" id="ARBA00022777"/>
    </source>
</evidence>
<feature type="compositionally biased region" description="Basic and acidic residues" evidence="7">
    <location>
        <begin position="102"/>
        <end position="111"/>
    </location>
</feature>
<evidence type="ECO:0000256" key="3">
    <source>
        <dbReference type="ARBA" id="ARBA00022741"/>
    </source>
</evidence>
<dbReference type="Proteomes" id="UP000028058">
    <property type="component" value="Unassembled WGS sequence"/>
</dbReference>
<evidence type="ECO:0000256" key="2">
    <source>
        <dbReference type="ARBA" id="ARBA00022679"/>
    </source>
</evidence>
<dbReference type="GO" id="GO:0005829">
    <property type="term" value="C:cytosol"/>
    <property type="evidence" value="ECO:0007669"/>
    <property type="project" value="TreeGrafter"/>
</dbReference>
<dbReference type="PANTHER" id="PTHR46566:SF5">
    <property type="entry name" value="1-PHOSPHOFRUCTOKINASE"/>
    <property type="match status" value="1"/>
</dbReference>
<evidence type="ECO:0000259" key="8">
    <source>
        <dbReference type="Pfam" id="PF00294"/>
    </source>
</evidence>
<evidence type="ECO:0000256" key="5">
    <source>
        <dbReference type="ARBA" id="ARBA00022840"/>
    </source>
</evidence>
<dbReference type="SUPFAM" id="SSF53613">
    <property type="entry name" value="Ribokinase-like"/>
    <property type="match status" value="2"/>
</dbReference>
<protein>
    <submittedName>
        <fullName evidence="9">1-phosphofructokinase</fullName>
    </submittedName>
</protein>
<dbReference type="OrthoDB" id="9801219at2"/>
<dbReference type="RefSeq" id="WP_043462907.1">
    <property type="nucleotide sequence ID" value="NZ_CP134822.1"/>
</dbReference>
<evidence type="ECO:0000256" key="1">
    <source>
        <dbReference type="ARBA" id="ARBA00010688"/>
    </source>
</evidence>
<keyword evidence="2 6" id="KW-0808">Transferase</keyword>
<feature type="domain" description="Carbohydrate kinase PfkB" evidence="8">
    <location>
        <begin position="170"/>
        <end position="334"/>
    </location>
</feature>
<proteinExistence type="inferred from homology"/>
<dbReference type="Gene3D" id="3.40.1190.20">
    <property type="match status" value="2"/>
</dbReference>